<protein>
    <recommendedName>
        <fullName evidence="3">Radical SAM protein</fullName>
    </recommendedName>
</protein>
<accession>A0ABP8V1Q3</accession>
<proteinExistence type="predicted"/>
<keyword evidence="2" id="KW-1185">Reference proteome</keyword>
<evidence type="ECO:0000313" key="1">
    <source>
        <dbReference type="EMBL" id="GAA4650163.1"/>
    </source>
</evidence>
<reference evidence="2" key="1">
    <citation type="journal article" date="2019" name="Int. J. Syst. Evol. Microbiol.">
        <title>The Global Catalogue of Microorganisms (GCM) 10K type strain sequencing project: providing services to taxonomists for standard genome sequencing and annotation.</title>
        <authorList>
            <consortium name="The Broad Institute Genomics Platform"/>
            <consortium name="The Broad Institute Genome Sequencing Center for Infectious Disease"/>
            <person name="Wu L."/>
            <person name="Ma J."/>
        </authorList>
    </citation>
    <scope>NUCLEOTIDE SEQUENCE [LARGE SCALE GENOMIC DNA]</scope>
    <source>
        <strain evidence="2">JCM 17805</strain>
    </source>
</reference>
<evidence type="ECO:0008006" key="3">
    <source>
        <dbReference type="Google" id="ProtNLM"/>
    </source>
</evidence>
<organism evidence="1 2">
    <name type="scientific">Kistimonas scapharcae</name>
    <dbReference type="NCBI Taxonomy" id="1036133"/>
    <lineage>
        <taxon>Bacteria</taxon>
        <taxon>Pseudomonadati</taxon>
        <taxon>Pseudomonadota</taxon>
        <taxon>Gammaproteobacteria</taxon>
        <taxon>Oceanospirillales</taxon>
        <taxon>Endozoicomonadaceae</taxon>
        <taxon>Kistimonas</taxon>
    </lineage>
</organism>
<dbReference type="SUPFAM" id="SSF102114">
    <property type="entry name" value="Radical SAM enzymes"/>
    <property type="match status" value="1"/>
</dbReference>
<comment type="caution">
    <text evidence="1">The sequence shown here is derived from an EMBL/GenBank/DDBJ whole genome shotgun (WGS) entry which is preliminary data.</text>
</comment>
<dbReference type="InterPro" id="IPR058240">
    <property type="entry name" value="rSAM_sf"/>
</dbReference>
<gene>
    <name evidence="1" type="ORF">GCM10023116_24460</name>
</gene>
<name>A0ABP8V1Q3_9GAMM</name>
<dbReference type="EMBL" id="BAABFL010000368">
    <property type="protein sequence ID" value="GAA4650163.1"/>
    <property type="molecule type" value="Genomic_DNA"/>
</dbReference>
<sequence length="205" mass="22392">MSGESLKQHVSQVKALLGSGWGGRDGVFLGSANALALSTRRLLSVLQLVCDEVGVIRRGVAAFGDADYAPVRQAGDWVSLAEHGLRQVVFGLETGDGVLREQLGKSRDLLPTRRMIEELKMAGIRIGVTILAGVGQNSHVEKTLLYVKHLPLEAKDIIYLSPLEGEGVHVSALIANQYDELLFGLRSITDAQVVPYQMKRFFYYA</sequence>
<dbReference type="Proteomes" id="UP001500604">
    <property type="component" value="Unassembled WGS sequence"/>
</dbReference>
<evidence type="ECO:0000313" key="2">
    <source>
        <dbReference type="Proteomes" id="UP001500604"/>
    </source>
</evidence>